<dbReference type="InterPro" id="IPR012094">
    <property type="entry name" value="tRNA_Ile_lys_synt"/>
</dbReference>
<dbReference type="InterPro" id="IPR011063">
    <property type="entry name" value="TilS/TtcA_N"/>
</dbReference>
<dbReference type="HAMAP" id="MF_01161">
    <property type="entry name" value="tRNA_Ile_lys_synt"/>
    <property type="match status" value="1"/>
</dbReference>
<dbReference type="GO" id="GO:0005524">
    <property type="term" value="F:ATP binding"/>
    <property type="evidence" value="ECO:0007669"/>
    <property type="project" value="UniProtKB-UniRule"/>
</dbReference>
<dbReference type="Gene3D" id="3.40.50.620">
    <property type="entry name" value="HUPs"/>
    <property type="match status" value="1"/>
</dbReference>
<evidence type="ECO:0000256" key="5">
    <source>
        <dbReference type="ARBA" id="ARBA00048539"/>
    </source>
</evidence>
<comment type="domain">
    <text evidence="6">The N-terminal region contains the highly conserved SGGXDS motif, predicted to be a P-loop motif involved in ATP binding.</text>
</comment>
<evidence type="ECO:0000256" key="3">
    <source>
        <dbReference type="ARBA" id="ARBA00022741"/>
    </source>
</evidence>
<keyword evidence="2 6" id="KW-0819">tRNA processing</keyword>
<comment type="function">
    <text evidence="6">Ligates lysine onto the cytidine present at position 34 of the AUA codon-specific tRNA(Ile) that contains the anticodon CAU, in an ATP-dependent manner. Cytidine is converted to lysidine, thus changing the amino acid specificity of the tRNA from methionine to isoleucine.</text>
</comment>
<name>A0A844Y247_9SPHN</name>
<dbReference type="PANTHER" id="PTHR43033:SF5">
    <property type="entry name" value="TRNA(ILE)-LYSIDINE SYNTHETASE"/>
    <property type="match status" value="1"/>
</dbReference>
<gene>
    <name evidence="6 8" type="primary">tilS</name>
    <name evidence="8" type="ORF">GRI42_08775</name>
</gene>
<comment type="similarity">
    <text evidence="6">Belongs to the tRNA(Ile)-lysidine synthase family.</text>
</comment>
<dbReference type="OrthoDB" id="9807403at2"/>
<evidence type="ECO:0000256" key="6">
    <source>
        <dbReference type="HAMAP-Rule" id="MF_01161"/>
    </source>
</evidence>
<feature type="binding site" evidence="6">
    <location>
        <begin position="34"/>
        <end position="39"/>
    </location>
    <ligand>
        <name>ATP</name>
        <dbReference type="ChEBI" id="CHEBI:30616"/>
    </ligand>
</feature>
<evidence type="ECO:0000256" key="1">
    <source>
        <dbReference type="ARBA" id="ARBA00022598"/>
    </source>
</evidence>
<evidence type="ECO:0000313" key="9">
    <source>
        <dbReference type="Proteomes" id="UP000444185"/>
    </source>
</evidence>
<dbReference type="GO" id="GO:0005737">
    <property type="term" value="C:cytoplasm"/>
    <property type="evidence" value="ECO:0007669"/>
    <property type="project" value="UniProtKB-SubCell"/>
</dbReference>
<dbReference type="Pfam" id="PF01171">
    <property type="entry name" value="ATP_bind_3"/>
    <property type="match status" value="1"/>
</dbReference>
<keyword evidence="9" id="KW-1185">Reference proteome</keyword>
<dbReference type="Proteomes" id="UP000444185">
    <property type="component" value="Unassembled WGS sequence"/>
</dbReference>
<evidence type="ECO:0000259" key="7">
    <source>
        <dbReference type="Pfam" id="PF01171"/>
    </source>
</evidence>
<keyword evidence="3 6" id="KW-0547">Nucleotide-binding</keyword>
<dbReference type="PANTHER" id="PTHR43033">
    <property type="entry name" value="TRNA(ILE)-LYSIDINE SYNTHASE-RELATED"/>
    <property type="match status" value="1"/>
</dbReference>
<evidence type="ECO:0000256" key="4">
    <source>
        <dbReference type="ARBA" id="ARBA00022840"/>
    </source>
</evidence>
<evidence type="ECO:0000313" key="8">
    <source>
        <dbReference type="EMBL" id="MXO51393.1"/>
    </source>
</evidence>
<dbReference type="GO" id="GO:0032267">
    <property type="term" value="F:tRNA(Ile)-lysidine synthase activity"/>
    <property type="evidence" value="ECO:0007669"/>
    <property type="project" value="UniProtKB-EC"/>
</dbReference>
<keyword evidence="1 6" id="KW-0436">Ligase</keyword>
<comment type="subcellular location">
    <subcellularLocation>
        <location evidence="6">Cytoplasm</location>
    </subcellularLocation>
</comment>
<dbReference type="EMBL" id="WTYF01000004">
    <property type="protein sequence ID" value="MXO51393.1"/>
    <property type="molecule type" value="Genomic_DNA"/>
</dbReference>
<dbReference type="EC" id="6.3.4.19" evidence="6"/>
<dbReference type="NCBIfam" id="TIGR02432">
    <property type="entry name" value="lysidine_TilS_N"/>
    <property type="match status" value="1"/>
</dbReference>
<dbReference type="RefSeq" id="WP_160608129.1">
    <property type="nucleotide sequence ID" value="NZ_WTYF01000004.1"/>
</dbReference>
<accession>A0A844Y247</accession>
<comment type="catalytic activity">
    <reaction evidence="5 6">
        <text>cytidine(34) in tRNA(Ile2) + L-lysine + ATP = lysidine(34) in tRNA(Ile2) + AMP + diphosphate + H(+)</text>
        <dbReference type="Rhea" id="RHEA:43744"/>
        <dbReference type="Rhea" id="RHEA-COMP:10625"/>
        <dbReference type="Rhea" id="RHEA-COMP:10670"/>
        <dbReference type="ChEBI" id="CHEBI:15378"/>
        <dbReference type="ChEBI" id="CHEBI:30616"/>
        <dbReference type="ChEBI" id="CHEBI:32551"/>
        <dbReference type="ChEBI" id="CHEBI:33019"/>
        <dbReference type="ChEBI" id="CHEBI:82748"/>
        <dbReference type="ChEBI" id="CHEBI:83665"/>
        <dbReference type="ChEBI" id="CHEBI:456215"/>
        <dbReference type="EC" id="6.3.4.19"/>
    </reaction>
</comment>
<evidence type="ECO:0000256" key="2">
    <source>
        <dbReference type="ARBA" id="ARBA00022694"/>
    </source>
</evidence>
<dbReference type="AlphaFoldDB" id="A0A844Y247"/>
<keyword evidence="4 6" id="KW-0067">ATP-binding</keyword>
<dbReference type="SUPFAM" id="SSF52402">
    <property type="entry name" value="Adenine nucleotide alpha hydrolases-like"/>
    <property type="match status" value="1"/>
</dbReference>
<sequence length="327" mass="35375">MQLPQGLVDRFRADLEPLWPFIDQPESRIGLAVSGGGDSLALLLLAHAALAGRVEAATVDHRLRPESAAEAGHVAALCRELGVPHRIIPVNVDGGNLQDRARAARYAALGKWCEERGLDGLATAHQMDDQVETFIMRANRGSGVSGLSSIRALGTVPGAPLRLIRPLLGWRRKELRDIVEAAGWDAVDDPSNENEAFDRIRIRKALSEADWIDFDGVAKSARLLGEAVATIDWMVGREYSECVDAGAEETTYRALQTGIGGALVAGGVIRSIFRGFGAQIDMGSAAKLVEALRAGRKSNVAGIEAFVRDQDGERLWVFRREVPRRTG</sequence>
<organism evidence="8 9">
    <name type="scientific">Qipengyuania gaetbuli</name>
    <dbReference type="NCBI Taxonomy" id="266952"/>
    <lineage>
        <taxon>Bacteria</taxon>
        <taxon>Pseudomonadati</taxon>
        <taxon>Pseudomonadota</taxon>
        <taxon>Alphaproteobacteria</taxon>
        <taxon>Sphingomonadales</taxon>
        <taxon>Erythrobacteraceae</taxon>
        <taxon>Qipengyuania</taxon>
    </lineage>
</organism>
<feature type="domain" description="tRNA(Ile)-lysidine/2-thiocytidine synthase N-terminal" evidence="7">
    <location>
        <begin position="29"/>
        <end position="204"/>
    </location>
</feature>
<dbReference type="InterPro" id="IPR012795">
    <property type="entry name" value="tRNA_Ile_lys_synt_N"/>
</dbReference>
<protein>
    <recommendedName>
        <fullName evidence="6">tRNA(Ile)-lysidine synthase</fullName>
        <ecNumber evidence="6">6.3.4.19</ecNumber>
    </recommendedName>
    <alternativeName>
        <fullName evidence="6">tRNA(Ile)-2-lysyl-cytidine synthase</fullName>
    </alternativeName>
    <alternativeName>
        <fullName evidence="6">tRNA(Ile)-lysidine synthetase</fullName>
    </alternativeName>
</protein>
<comment type="caution">
    <text evidence="8">The sequence shown here is derived from an EMBL/GenBank/DDBJ whole genome shotgun (WGS) entry which is preliminary data.</text>
</comment>
<dbReference type="GO" id="GO:0006400">
    <property type="term" value="P:tRNA modification"/>
    <property type="evidence" value="ECO:0007669"/>
    <property type="project" value="UniProtKB-UniRule"/>
</dbReference>
<reference evidence="8 9" key="1">
    <citation type="submission" date="2019-12" db="EMBL/GenBank/DDBJ databases">
        <title>Genomic-based taxomic classification of the family Erythrobacteraceae.</title>
        <authorList>
            <person name="Xu L."/>
        </authorList>
    </citation>
    <scope>NUCLEOTIDE SEQUENCE [LARGE SCALE GENOMIC DNA]</scope>
    <source>
        <strain evidence="8 9">DSM 16225</strain>
    </source>
</reference>
<dbReference type="CDD" id="cd01992">
    <property type="entry name" value="TilS_N"/>
    <property type="match status" value="1"/>
</dbReference>
<dbReference type="InterPro" id="IPR014729">
    <property type="entry name" value="Rossmann-like_a/b/a_fold"/>
</dbReference>
<keyword evidence="6" id="KW-0963">Cytoplasm</keyword>
<proteinExistence type="inferred from homology"/>